<gene>
    <name evidence="2" type="ORF">GCM10008939_26950</name>
</gene>
<keyword evidence="1" id="KW-1133">Transmembrane helix</keyword>
<feature type="transmembrane region" description="Helical" evidence="1">
    <location>
        <begin position="170"/>
        <end position="189"/>
    </location>
</feature>
<keyword evidence="1" id="KW-0472">Membrane</keyword>
<evidence type="ECO:0000313" key="2">
    <source>
        <dbReference type="EMBL" id="GGJ81613.1"/>
    </source>
</evidence>
<keyword evidence="1" id="KW-0812">Transmembrane</keyword>
<feature type="transmembrane region" description="Helical" evidence="1">
    <location>
        <begin position="60"/>
        <end position="80"/>
    </location>
</feature>
<dbReference type="Proteomes" id="UP000635726">
    <property type="component" value="Unassembled WGS sequence"/>
</dbReference>
<evidence type="ECO:0000256" key="1">
    <source>
        <dbReference type="SAM" id="Phobius"/>
    </source>
</evidence>
<proteinExistence type="predicted"/>
<comment type="caution">
    <text evidence="2">The sequence shown here is derived from an EMBL/GenBank/DDBJ whole genome shotgun (WGS) entry which is preliminary data.</text>
</comment>
<feature type="transmembrane region" description="Helical" evidence="1">
    <location>
        <begin position="260"/>
        <end position="277"/>
    </location>
</feature>
<feature type="transmembrane region" description="Helical" evidence="1">
    <location>
        <begin position="29"/>
        <end position="48"/>
    </location>
</feature>
<keyword evidence="3" id="KW-1185">Reference proteome</keyword>
<organism evidence="2 3">
    <name type="scientific">Deinococcus aquiradiocola</name>
    <dbReference type="NCBI Taxonomy" id="393059"/>
    <lineage>
        <taxon>Bacteria</taxon>
        <taxon>Thermotogati</taxon>
        <taxon>Deinococcota</taxon>
        <taxon>Deinococci</taxon>
        <taxon>Deinococcales</taxon>
        <taxon>Deinococcaceae</taxon>
        <taxon>Deinococcus</taxon>
    </lineage>
</organism>
<name>A0A917USD5_9DEIO</name>
<evidence type="ECO:0000313" key="3">
    <source>
        <dbReference type="Proteomes" id="UP000635726"/>
    </source>
</evidence>
<feature type="transmembrane region" description="Helical" evidence="1">
    <location>
        <begin position="289"/>
        <end position="307"/>
    </location>
</feature>
<feature type="transmembrane region" description="Helical" evidence="1">
    <location>
        <begin position="319"/>
        <end position="339"/>
    </location>
</feature>
<dbReference type="RefSeq" id="WP_188963820.1">
    <property type="nucleotide sequence ID" value="NZ_BMOE01000010.1"/>
</dbReference>
<feature type="transmembrane region" description="Helical" evidence="1">
    <location>
        <begin position="209"/>
        <end position="228"/>
    </location>
</feature>
<reference evidence="2" key="2">
    <citation type="submission" date="2020-09" db="EMBL/GenBank/DDBJ databases">
        <authorList>
            <person name="Sun Q."/>
            <person name="Ohkuma M."/>
        </authorList>
    </citation>
    <scope>NUCLEOTIDE SEQUENCE</scope>
    <source>
        <strain evidence="2">JCM 14371</strain>
    </source>
</reference>
<feature type="transmembrane region" description="Helical" evidence="1">
    <location>
        <begin position="140"/>
        <end position="158"/>
    </location>
</feature>
<protein>
    <submittedName>
        <fullName evidence="2">Uncharacterized protein</fullName>
    </submittedName>
</protein>
<accession>A0A917USD5</accession>
<sequence length="351" mass="37417">MTTQPTGHARPALSTPPTARWQATPAQNLVTLLLGFWLMTGIFVDGWAHNHLGERLETFFTPWHAVFYSGFLAVAVWTAWLGRLGLRRGHRGVQVFPDGYGLGAAGVVVFALGGLGDMTWHTLFGIEVGIDALLSPTHLLLFLGAQLLVVSPLVSCWRHAGGRTMPGARVWPAVLSATAALSFTSFMHMYAWTLVNLPAASSFDGARSFVASTLLTSLILTAPVLLLLLRWDLPFGTVTLMFTVNTVLMRGMTVGLTEDAAPLLVMLGAGLTADVLLRALRPSPTRRAAYRTFAALLPLAVWVPYLALTAADRGASLELWTGACVMAALGGLALSTLTVPPALPGTQPAEP</sequence>
<reference evidence="2" key="1">
    <citation type="journal article" date="2014" name="Int. J. Syst. Evol. Microbiol.">
        <title>Complete genome sequence of Corynebacterium casei LMG S-19264T (=DSM 44701T), isolated from a smear-ripened cheese.</title>
        <authorList>
            <consortium name="US DOE Joint Genome Institute (JGI-PGF)"/>
            <person name="Walter F."/>
            <person name="Albersmeier A."/>
            <person name="Kalinowski J."/>
            <person name="Ruckert C."/>
        </authorList>
    </citation>
    <scope>NUCLEOTIDE SEQUENCE</scope>
    <source>
        <strain evidence="2">JCM 14371</strain>
    </source>
</reference>
<feature type="transmembrane region" description="Helical" evidence="1">
    <location>
        <begin position="100"/>
        <end position="120"/>
    </location>
</feature>
<dbReference type="EMBL" id="BMOE01000010">
    <property type="protein sequence ID" value="GGJ81613.1"/>
    <property type="molecule type" value="Genomic_DNA"/>
</dbReference>
<dbReference type="AlphaFoldDB" id="A0A917USD5"/>